<dbReference type="Proteomes" id="UP000585681">
    <property type="component" value="Unassembled WGS sequence"/>
</dbReference>
<evidence type="ECO:0000313" key="3">
    <source>
        <dbReference type="Proteomes" id="UP000585681"/>
    </source>
</evidence>
<dbReference type="CDD" id="cd04301">
    <property type="entry name" value="NAT_SF"/>
    <property type="match status" value="1"/>
</dbReference>
<name>A0A840CIW5_9RHOB</name>
<dbReference type="GO" id="GO:0016747">
    <property type="term" value="F:acyltransferase activity, transferring groups other than amino-acyl groups"/>
    <property type="evidence" value="ECO:0007669"/>
    <property type="project" value="InterPro"/>
</dbReference>
<sequence>MTLRRATPGDAAAIDRFLLGRAESSMFPLTNLREHGIDGPAPRSMRFWLNEGPAGPRRVLGLTREGMAMPQMPGAAVADWRAVAAALAGRRLIGVLGEAGQVRACLAATGLTGAPTLLDHDEPAFTLDLGDLHIPARPDARLDPAGQADRALLVGWRRAYHTEVLGTPAADAEARAEQDIASFLGRGTHRILRIGAQPVAMTGFNATLPDTVQIGAVFTPPELRGRGYARLAVALHLQEARRAGVTRAVLFAASDAAAKAYRAIGFARWGSFALVLFDGAQQVAPCPA</sequence>
<dbReference type="Pfam" id="PF00583">
    <property type="entry name" value="Acetyltransf_1"/>
    <property type="match status" value="1"/>
</dbReference>
<keyword evidence="3" id="KW-1185">Reference proteome</keyword>
<dbReference type="RefSeq" id="WP_054539872.1">
    <property type="nucleotide sequence ID" value="NZ_JACIEQ010000003.1"/>
</dbReference>
<dbReference type="SUPFAM" id="SSF55729">
    <property type="entry name" value="Acyl-CoA N-acyltransferases (Nat)"/>
    <property type="match status" value="1"/>
</dbReference>
<comment type="caution">
    <text evidence="2">The sequence shown here is derived from an EMBL/GenBank/DDBJ whole genome shotgun (WGS) entry which is preliminary data.</text>
</comment>
<evidence type="ECO:0000313" key="2">
    <source>
        <dbReference type="EMBL" id="MBB4022716.1"/>
    </source>
</evidence>
<proteinExistence type="predicted"/>
<feature type="domain" description="N-acetyltransferase" evidence="1">
    <location>
        <begin position="140"/>
        <end position="288"/>
    </location>
</feature>
<reference evidence="2" key="1">
    <citation type="submission" date="2020-08" db="EMBL/GenBank/DDBJ databases">
        <title>Genomic Encyclopedia of Type Strains, Phase IV (KMG-IV): sequencing the most valuable type-strain genomes for metagenomic binning, comparative biology and taxonomic classification.</title>
        <authorList>
            <person name="Goeker M."/>
        </authorList>
    </citation>
    <scope>NUCLEOTIDE SEQUENCE [LARGE SCALE GENOMIC DNA]</scope>
    <source>
        <strain evidence="2">DSM 105040</strain>
    </source>
</reference>
<dbReference type="AlphaFoldDB" id="A0A840CIW5"/>
<dbReference type="InterPro" id="IPR016181">
    <property type="entry name" value="Acyl_CoA_acyltransferase"/>
</dbReference>
<dbReference type="InterPro" id="IPR000182">
    <property type="entry name" value="GNAT_dom"/>
</dbReference>
<protein>
    <submittedName>
        <fullName evidence="2">RimJ/RimL family protein N-acetyltransferase</fullName>
    </submittedName>
</protein>
<dbReference type="EMBL" id="JACIEQ010000003">
    <property type="protein sequence ID" value="MBB4022716.1"/>
    <property type="molecule type" value="Genomic_DNA"/>
</dbReference>
<dbReference type="Gene3D" id="3.40.630.30">
    <property type="match status" value="1"/>
</dbReference>
<gene>
    <name evidence="2" type="ORF">GGR17_002535</name>
</gene>
<accession>A0A840CIW5</accession>
<evidence type="ECO:0000259" key="1">
    <source>
        <dbReference type="PROSITE" id="PS51186"/>
    </source>
</evidence>
<dbReference type="PROSITE" id="PS51186">
    <property type="entry name" value="GNAT"/>
    <property type="match status" value="1"/>
</dbReference>
<keyword evidence="2" id="KW-0808">Transferase</keyword>
<organism evidence="2 3">
    <name type="scientific">Actibacterium naphthalenivorans</name>
    <dbReference type="NCBI Taxonomy" id="1614693"/>
    <lineage>
        <taxon>Bacteria</taxon>
        <taxon>Pseudomonadati</taxon>
        <taxon>Pseudomonadota</taxon>
        <taxon>Alphaproteobacteria</taxon>
        <taxon>Rhodobacterales</taxon>
        <taxon>Roseobacteraceae</taxon>
        <taxon>Actibacterium</taxon>
    </lineage>
</organism>